<dbReference type="STRING" id="283909.R7UMT8"/>
<evidence type="ECO:0000259" key="17">
    <source>
        <dbReference type="PROSITE" id="PS50014"/>
    </source>
</evidence>
<evidence type="ECO:0000313" key="19">
    <source>
        <dbReference type="EMBL" id="ELU04572.1"/>
    </source>
</evidence>
<sequence length="622" mass="69311">MEFAKSRKKSKLHMSSSSMHSSNSHESSSPSASSGDGRTLSMHHPRRSLGGRGREWASESHKLLEAMLELDDSKPFRGPVDPLQYPAYYDVIKQPLDLSQILLNLHRGTYSSLCVFAADMRLMFENYKSFFSDANSEIYAMVHRLSYWFESEVARIGNRRMMKTPHGNLIPGVDDSACSTKRPRPGTLEARIQALQEDNERTLAASPYQKHSLFSTDILMAASNAAKKKSAVPPKRPASPSLTPNAHWKKKMSHLSSSSSSQYELTQKINATNFWFGTFRCRPKPPVIFTDHNIMMTLQLEGKTATVTIKAQELVRVCAHFGKGSRHTLFLFVLPSVQKRLLSISSKFSQMIAGQIVMFMSDLALTQISRMLHIFWSMARLSMFGQIFSEIDQQATLNLLANIRPSITQKLPKKYRSSDSGTPAKESGRPLTAVNDRPSGEISELKEILLNLTQTLTQKAVVETSASPSAKSDAPSSAEKIDSVASEQPMDLSSAKPSSSTSLYALPVGDSDDDLEVIIPSDDSDLEPSRPNSPKDGEDLVMMSEVISMKCPITQQTMKHPLRNRHCSHCYDREGVKELIRHRGDKARCPVAGCSNQISLSMGDMHHAFDVWLQIQQSKKDK</sequence>
<evidence type="ECO:0000313" key="20">
    <source>
        <dbReference type="EnsemblMetazoa" id="CapteP225827"/>
    </source>
</evidence>
<proteinExistence type="inferred from homology"/>
<dbReference type="Gene3D" id="3.30.40.10">
    <property type="entry name" value="Zinc/RING finger domain, C3HC4 (zinc finger)"/>
    <property type="match status" value="1"/>
</dbReference>
<dbReference type="OrthoDB" id="26899at2759"/>
<dbReference type="InterPro" id="IPR004181">
    <property type="entry name" value="Znf_MIZ"/>
</dbReference>
<keyword evidence="21" id="KW-1185">Reference proteome</keyword>
<dbReference type="PROSITE" id="PS51044">
    <property type="entry name" value="ZF_SP_RING"/>
    <property type="match status" value="1"/>
</dbReference>
<feature type="region of interest" description="Disordered" evidence="16">
    <location>
        <begin position="411"/>
        <end position="439"/>
    </location>
</feature>
<dbReference type="InterPro" id="IPR001487">
    <property type="entry name" value="Bromodomain"/>
</dbReference>
<dbReference type="SUPFAM" id="SSF47370">
    <property type="entry name" value="Bromodomain"/>
    <property type="match status" value="1"/>
</dbReference>
<dbReference type="Pfam" id="PF11789">
    <property type="entry name" value="zf-Nse"/>
    <property type="match status" value="1"/>
</dbReference>
<dbReference type="Pfam" id="PF00439">
    <property type="entry name" value="Bromodomain"/>
    <property type="match status" value="1"/>
</dbReference>
<evidence type="ECO:0000256" key="16">
    <source>
        <dbReference type="SAM" id="MobiDB-lite"/>
    </source>
</evidence>
<feature type="domain" description="SP-RING-type" evidence="18">
    <location>
        <begin position="536"/>
        <end position="622"/>
    </location>
</feature>
<evidence type="ECO:0000256" key="13">
    <source>
        <dbReference type="ARBA" id="ARBA00032533"/>
    </source>
</evidence>
<feature type="region of interest" description="Disordered" evidence="16">
    <location>
        <begin position="227"/>
        <end position="248"/>
    </location>
</feature>
<evidence type="ECO:0000256" key="3">
    <source>
        <dbReference type="ARBA" id="ARBA00008212"/>
    </source>
</evidence>
<dbReference type="GO" id="GO:0016925">
    <property type="term" value="P:protein sumoylation"/>
    <property type="evidence" value="ECO:0007669"/>
    <property type="project" value="UniProtKB-UniPathway"/>
</dbReference>
<comment type="pathway">
    <text evidence="2">Protein modification; protein sumoylation.</text>
</comment>
<evidence type="ECO:0000256" key="4">
    <source>
        <dbReference type="ARBA" id="ARBA00020923"/>
    </source>
</evidence>
<keyword evidence="8" id="KW-0833">Ubl conjugation pathway</keyword>
<reference evidence="19 21" key="2">
    <citation type="journal article" date="2013" name="Nature">
        <title>Insights into bilaterian evolution from three spiralian genomes.</title>
        <authorList>
            <person name="Simakov O."/>
            <person name="Marletaz F."/>
            <person name="Cho S.J."/>
            <person name="Edsinger-Gonzales E."/>
            <person name="Havlak P."/>
            <person name="Hellsten U."/>
            <person name="Kuo D.H."/>
            <person name="Larsson T."/>
            <person name="Lv J."/>
            <person name="Arendt D."/>
            <person name="Savage R."/>
            <person name="Osoegawa K."/>
            <person name="de Jong P."/>
            <person name="Grimwood J."/>
            <person name="Chapman J.A."/>
            <person name="Shapiro H."/>
            <person name="Aerts A."/>
            <person name="Otillar R.P."/>
            <person name="Terry A.Y."/>
            <person name="Boore J.L."/>
            <person name="Grigoriev I.V."/>
            <person name="Lindberg D.R."/>
            <person name="Seaver E.C."/>
            <person name="Weisblat D.A."/>
            <person name="Putnam N.H."/>
            <person name="Rokhsar D.S."/>
        </authorList>
    </citation>
    <scope>NUCLEOTIDE SEQUENCE</scope>
    <source>
        <strain evidence="19 21">I ESC-2004</strain>
    </source>
</reference>
<keyword evidence="10 14" id="KW-0103">Bromodomain</keyword>
<dbReference type="GO" id="GO:0061665">
    <property type="term" value="F:SUMO ligase activity"/>
    <property type="evidence" value="ECO:0007669"/>
    <property type="project" value="TreeGrafter"/>
</dbReference>
<reference evidence="21" key="1">
    <citation type="submission" date="2012-12" db="EMBL/GenBank/DDBJ databases">
        <authorList>
            <person name="Hellsten U."/>
            <person name="Grimwood J."/>
            <person name="Chapman J.A."/>
            <person name="Shapiro H."/>
            <person name="Aerts A."/>
            <person name="Otillar R.P."/>
            <person name="Terry A.Y."/>
            <person name="Boore J.L."/>
            <person name="Simakov O."/>
            <person name="Marletaz F."/>
            <person name="Cho S.-J."/>
            <person name="Edsinger-Gonzales E."/>
            <person name="Havlak P."/>
            <person name="Kuo D.-H."/>
            <person name="Larsson T."/>
            <person name="Lv J."/>
            <person name="Arendt D."/>
            <person name="Savage R."/>
            <person name="Osoegawa K."/>
            <person name="de Jong P."/>
            <person name="Lindberg D.R."/>
            <person name="Seaver E.C."/>
            <person name="Weisblat D.A."/>
            <person name="Putnam N.H."/>
            <person name="Grigoriev I.V."/>
            <person name="Rokhsar D.S."/>
        </authorList>
    </citation>
    <scope>NUCLEOTIDE SEQUENCE</scope>
    <source>
        <strain evidence="21">I ESC-2004</strain>
    </source>
</reference>
<dbReference type="GO" id="GO:0005634">
    <property type="term" value="C:nucleus"/>
    <property type="evidence" value="ECO:0007669"/>
    <property type="project" value="UniProtKB-SubCell"/>
</dbReference>
<dbReference type="InterPro" id="IPR026846">
    <property type="entry name" value="Nse2(Mms21)"/>
</dbReference>
<dbReference type="EMBL" id="AMQN01001386">
    <property type="status" value="NOT_ANNOTATED_CDS"/>
    <property type="molecule type" value="Genomic_DNA"/>
</dbReference>
<dbReference type="EnsemblMetazoa" id="CapteT225827">
    <property type="protein sequence ID" value="CapteP225827"/>
    <property type="gene ID" value="CapteG225827"/>
</dbReference>
<evidence type="ECO:0000256" key="11">
    <source>
        <dbReference type="ARBA" id="ARBA00023242"/>
    </source>
</evidence>
<dbReference type="EMBL" id="KB302197">
    <property type="protein sequence ID" value="ELU04572.1"/>
    <property type="molecule type" value="Genomic_DNA"/>
</dbReference>
<evidence type="ECO:0000256" key="6">
    <source>
        <dbReference type="ARBA" id="ARBA00022723"/>
    </source>
</evidence>
<feature type="region of interest" description="Disordered" evidence="16">
    <location>
        <begin position="463"/>
        <end position="508"/>
    </location>
</feature>
<evidence type="ECO:0000256" key="1">
    <source>
        <dbReference type="ARBA" id="ARBA00004123"/>
    </source>
</evidence>
<keyword evidence="9" id="KW-0862">Zinc</keyword>
<evidence type="ECO:0000256" key="12">
    <source>
        <dbReference type="ARBA" id="ARBA00031731"/>
    </source>
</evidence>
<keyword evidence="11" id="KW-0539">Nucleus</keyword>
<evidence type="ECO:0000256" key="15">
    <source>
        <dbReference type="PROSITE-ProRule" id="PRU00452"/>
    </source>
</evidence>
<reference evidence="20" key="3">
    <citation type="submission" date="2015-06" db="UniProtKB">
        <authorList>
            <consortium name="EnsemblMetazoa"/>
        </authorList>
    </citation>
    <scope>IDENTIFICATION</scope>
</reference>
<evidence type="ECO:0000256" key="14">
    <source>
        <dbReference type="PROSITE-ProRule" id="PRU00035"/>
    </source>
</evidence>
<feature type="compositionally biased region" description="Low complexity" evidence="16">
    <location>
        <begin position="13"/>
        <end position="34"/>
    </location>
</feature>
<dbReference type="InterPro" id="IPR013083">
    <property type="entry name" value="Znf_RING/FYVE/PHD"/>
</dbReference>
<name>R7UMT8_CAPTE</name>
<evidence type="ECO:0000256" key="10">
    <source>
        <dbReference type="ARBA" id="ARBA00023117"/>
    </source>
</evidence>
<accession>R7UMT8</accession>
<dbReference type="UniPathway" id="UPA00886"/>
<dbReference type="GO" id="GO:0008270">
    <property type="term" value="F:zinc ion binding"/>
    <property type="evidence" value="ECO:0007669"/>
    <property type="project" value="UniProtKB-KW"/>
</dbReference>
<organism evidence="19">
    <name type="scientific">Capitella teleta</name>
    <name type="common">Polychaete worm</name>
    <dbReference type="NCBI Taxonomy" id="283909"/>
    <lineage>
        <taxon>Eukaryota</taxon>
        <taxon>Metazoa</taxon>
        <taxon>Spiralia</taxon>
        <taxon>Lophotrochozoa</taxon>
        <taxon>Annelida</taxon>
        <taxon>Polychaeta</taxon>
        <taxon>Sedentaria</taxon>
        <taxon>Scolecida</taxon>
        <taxon>Capitellidae</taxon>
        <taxon>Capitella</taxon>
    </lineage>
</organism>
<dbReference type="Proteomes" id="UP000014760">
    <property type="component" value="Unassembled WGS sequence"/>
</dbReference>
<dbReference type="InterPro" id="IPR036427">
    <property type="entry name" value="Bromodomain-like_sf"/>
</dbReference>
<evidence type="ECO:0000256" key="7">
    <source>
        <dbReference type="ARBA" id="ARBA00022771"/>
    </source>
</evidence>
<dbReference type="SUPFAM" id="SSF57850">
    <property type="entry name" value="RING/U-box"/>
    <property type="match status" value="1"/>
</dbReference>
<evidence type="ECO:0000256" key="9">
    <source>
        <dbReference type="ARBA" id="ARBA00022833"/>
    </source>
</evidence>
<feature type="domain" description="Bromo" evidence="17">
    <location>
        <begin position="68"/>
        <end position="138"/>
    </location>
</feature>
<evidence type="ECO:0000256" key="2">
    <source>
        <dbReference type="ARBA" id="ARBA00004718"/>
    </source>
</evidence>
<comment type="subcellular location">
    <subcellularLocation>
        <location evidence="1">Nucleus</location>
    </subcellularLocation>
</comment>
<feature type="compositionally biased region" description="Low complexity" evidence="16">
    <location>
        <begin position="493"/>
        <end position="502"/>
    </location>
</feature>
<protein>
    <recommendedName>
        <fullName evidence="4">E3 SUMO-protein ligase NSE2</fullName>
    </recommendedName>
    <alternativeName>
        <fullName evidence="12">E3 SUMO-protein transferase NSE2</fullName>
    </alternativeName>
    <alternativeName>
        <fullName evidence="13">Non-structural maintenance of chromosomes element 2 homolog</fullName>
    </alternativeName>
</protein>
<dbReference type="HOGENOM" id="CLU_439577_0_0_1"/>
<keyword evidence="7 15" id="KW-0863">Zinc-finger</keyword>
<evidence type="ECO:0000256" key="5">
    <source>
        <dbReference type="ARBA" id="ARBA00022679"/>
    </source>
</evidence>
<evidence type="ECO:0000256" key="8">
    <source>
        <dbReference type="ARBA" id="ARBA00022786"/>
    </source>
</evidence>
<dbReference type="PROSITE" id="PS50014">
    <property type="entry name" value="BROMODOMAIN_2"/>
    <property type="match status" value="1"/>
</dbReference>
<dbReference type="PANTHER" id="PTHR21330">
    <property type="entry name" value="E3 SUMO-PROTEIN LIGASE NSE2"/>
    <property type="match status" value="1"/>
</dbReference>
<dbReference type="PANTHER" id="PTHR21330:SF1">
    <property type="entry name" value="E3 SUMO-PROTEIN LIGASE NSE2"/>
    <property type="match status" value="1"/>
</dbReference>
<feature type="region of interest" description="Disordered" evidence="16">
    <location>
        <begin position="1"/>
        <end position="54"/>
    </location>
</feature>
<dbReference type="PRINTS" id="PR00503">
    <property type="entry name" value="BROMODOMAIN"/>
</dbReference>
<gene>
    <name evidence="19" type="ORF">CAPTEDRAFT_225827</name>
</gene>
<feature type="compositionally biased region" description="Low complexity" evidence="16">
    <location>
        <begin position="465"/>
        <end position="478"/>
    </location>
</feature>
<keyword evidence="5" id="KW-0808">Transferase</keyword>
<dbReference type="GO" id="GO:0030915">
    <property type="term" value="C:Smc5-Smc6 complex"/>
    <property type="evidence" value="ECO:0007669"/>
    <property type="project" value="InterPro"/>
</dbReference>
<dbReference type="CDD" id="cd16651">
    <property type="entry name" value="SPL-RING_NSE2"/>
    <property type="match status" value="1"/>
</dbReference>
<dbReference type="SMART" id="SM00297">
    <property type="entry name" value="BROMO"/>
    <property type="match status" value="1"/>
</dbReference>
<evidence type="ECO:0000259" key="18">
    <source>
        <dbReference type="PROSITE" id="PS51044"/>
    </source>
</evidence>
<dbReference type="AlphaFoldDB" id="R7UMT8"/>
<feature type="compositionally biased region" description="Basic residues" evidence="16">
    <location>
        <begin position="1"/>
        <end position="12"/>
    </location>
</feature>
<comment type="similarity">
    <text evidence="3">Belongs to the NSE2 family.</text>
</comment>
<evidence type="ECO:0000313" key="21">
    <source>
        <dbReference type="Proteomes" id="UP000014760"/>
    </source>
</evidence>
<dbReference type="GO" id="GO:0000724">
    <property type="term" value="P:double-strand break repair via homologous recombination"/>
    <property type="evidence" value="ECO:0007669"/>
    <property type="project" value="InterPro"/>
</dbReference>
<dbReference type="Gene3D" id="1.20.920.10">
    <property type="entry name" value="Bromodomain-like"/>
    <property type="match status" value="1"/>
</dbReference>
<keyword evidence="6" id="KW-0479">Metal-binding</keyword>